<dbReference type="Proteomes" id="UP000770015">
    <property type="component" value="Unassembled WGS sequence"/>
</dbReference>
<dbReference type="EMBL" id="JAGSXJ010000008">
    <property type="protein sequence ID" value="KAH6688963.1"/>
    <property type="molecule type" value="Genomic_DNA"/>
</dbReference>
<dbReference type="GO" id="GO:0005759">
    <property type="term" value="C:mitochondrial matrix"/>
    <property type="evidence" value="ECO:0007669"/>
    <property type="project" value="UniProtKB-SubCell"/>
</dbReference>
<feature type="region of interest" description="Disordered" evidence="9">
    <location>
        <begin position="89"/>
        <end position="113"/>
    </location>
</feature>
<sequence length="113" mass="12154">MALAAYRSLLRSATIAFEGDLRTLLAAKQQIRQSFQANAALAPTDPNTKPAIDHAFEVAKFLRENVVQGKRQEDDKFVLRIHEHTERGDNDSIKTAGKGTLGGGGCCGGSGKK</sequence>
<comment type="subunit">
    <text evidence="3">Interacts with RIP1.</text>
</comment>
<feature type="compositionally biased region" description="Gly residues" evidence="9">
    <location>
        <begin position="99"/>
        <end position="113"/>
    </location>
</feature>
<dbReference type="GO" id="GO:0034551">
    <property type="term" value="P:mitochondrial respiratory chain complex III assembly"/>
    <property type="evidence" value="ECO:0007669"/>
    <property type="project" value="InterPro"/>
</dbReference>
<evidence type="ECO:0000256" key="9">
    <source>
        <dbReference type="SAM" id="MobiDB-lite"/>
    </source>
</evidence>
<dbReference type="InterPro" id="IPR045298">
    <property type="entry name" value="Complex1_LYR_LYRM7"/>
</dbReference>
<accession>A0A9P8VCI6</accession>
<evidence type="ECO:0000256" key="6">
    <source>
        <dbReference type="ARBA" id="ARBA00023128"/>
    </source>
</evidence>
<name>A0A9P8VCI6_9PEZI</name>
<protein>
    <recommendedName>
        <fullName evidence="4">Mitochondrial zinc maintenance protein 1, mitochondrial</fullName>
    </recommendedName>
</protein>
<gene>
    <name evidence="10" type="ORF">F5X68DRAFT_204699</name>
</gene>
<keyword evidence="7" id="KW-0143">Chaperone</keyword>
<comment type="caution">
    <text evidence="10">The sequence shown here is derived from an EMBL/GenBank/DDBJ whole genome shotgun (WGS) entry which is preliminary data.</text>
</comment>
<dbReference type="CDD" id="cd20267">
    <property type="entry name" value="Complex1_LYR_LYRM7"/>
    <property type="match status" value="1"/>
</dbReference>
<reference evidence="10" key="1">
    <citation type="journal article" date="2021" name="Nat. Commun.">
        <title>Genetic determinants of endophytism in the Arabidopsis root mycobiome.</title>
        <authorList>
            <person name="Mesny F."/>
            <person name="Miyauchi S."/>
            <person name="Thiergart T."/>
            <person name="Pickel B."/>
            <person name="Atanasova L."/>
            <person name="Karlsson M."/>
            <person name="Huettel B."/>
            <person name="Barry K.W."/>
            <person name="Haridas S."/>
            <person name="Chen C."/>
            <person name="Bauer D."/>
            <person name="Andreopoulos W."/>
            <person name="Pangilinan J."/>
            <person name="LaButti K."/>
            <person name="Riley R."/>
            <person name="Lipzen A."/>
            <person name="Clum A."/>
            <person name="Drula E."/>
            <person name="Henrissat B."/>
            <person name="Kohler A."/>
            <person name="Grigoriev I.V."/>
            <person name="Martin F.M."/>
            <person name="Hacquard S."/>
        </authorList>
    </citation>
    <scope>NUCLEOTIDE SEQUENCE</scope>
    <source>
        <strain evidence="10">MPI-SDFR-AT-0117</strain>
    </source>
</reference>
<dbReference type="PANTHER" id="PTHR46749:SF1">
    <property type="entry name" value="COMPLEX III ASSEMBLY FACTOR LYRM7"/>
    <property type="match status" value="1"/>
</dbReference>
<evidence type="ECO:0000256" key="2">
    <source>
        <dbReference type="ARBA" id="ARBA00009949"/>
    </source>
</evidence>
<comment type="similarity">
    <text evidence="2">Belongs to the complex I LYR family. MZM1 subfamily.</text>
</comment>
<keyword evidence="5" id="KW-0809">Transit peptide</keyword>
<evidence type="ECO:0000256" key="4">
    <source>
        <dbReference type="ARBA" id="ARBA00015108"/>
    </source>
</evidence>
<evidence type="ECO:0000313" key="10">
    <source>
        <dbReference type="EMBL" id="KAH6688963.1"/>
    </source>
</evidence>
<dbReference type="GO" id="GO:0044183">
    <property type="term" value="F:protein folding chaperone"/>
    <property type="evidence" value="ECO:0007669"/>
    <property type="project" value="TreeGrafter"/>
</dbReference>
<evidence type="ECO:0000256" key="3">
    <source>
        <dbReference type="ARBA" id="ARBA00011589"/>
    </source>
</evidence>
<proteinExistence type="inferred from homology"/>
<evidence type="ECO:0000256" key="5">
    <source>
        <dbReference type="ARBA" id="ARBA00022946"/>
    </source>
</evidence>
<evidence type="ECO:0000256" key="1">
    <source>
        <dbReference type="ARBA" id="ARBA00004305"/>
    </source>
</evidence>
<organism evidence="10 11">
    <name type="scientific">Plectosphaerella plurivora</name>
    <dbReference type="NCBI Taxonomy" id="936078"/>
    <lineage>
        <taxon>Eukaryota</taxon>
        <taxon>Fungi</taxon>
        <taxon>Dikarya</taxon>
        <taxon>Ascomycota</taxon>
        <taxon>Pezizomycotina</taxon>
        <taxon>Sordariomycetes</taxon>
        <taxon>Hypocreomycetidae</taxon>
        <taxon>Glomerellales</taxon>
        <taxon>Plectosphaerellaceae</taxon>
        <taxon>Plectosphaerella</taxon>
    </lineage>
</organism>
<dbReference type="OrthoDB" id="529194at2759"/>
<dbReference type="AlphaFoldDB" id="A0A9P8VCI6"/>
<dbReference type="InterPro" id="IPR050435">
    <property type="entry name" value="MZM1/LYRM7"/>
</dbReference>
<evidence type="ECO:0000256" key="7">
    <source>
        <dbReference type="ARBA" id="ARBA00023186"/>
    </source>
</evidence>
<evidence type="ECO:0000313" key="11">
    <source>
        <dbReference type="Proteomes" id="UP000770015"/>
    </source>
</evidence>
<keyword evidence="6" id="KW-0496">Mitochondrion</keyword>
<comment type="subcellular location">
    <subcellularLocation>
        <location evidence="1">Mitochondrion matrix</location>
    </subcellularLocation>
</comment>
<keyword evidence="11" id="KW-1185">Reference proteome</keyword>
<dbReference type="PANTHER" id="PTHR46749">
    <property type="entry name" value="COMPLEX III ASSEMBLY FACTOR LYRM7"/>
    <property type="match status" value="1"/>
</dbReference>
<evidence type="ECO:0000256" key="8">
    <source>
        <dbReference type="ARBA" id="ARBA00025268"/>
    </source>
</evidence>
<comment type="function">
    <text evidence="8">Assembly factor required for Rieske Fe-S protein RIP1 incorporation into the cytochrome b-c1 (CIII) complex. Functions as a chaperone, binding to this subunit within the mitochondrial matrix and stabilizing it prior to its translocation and insertion into the late CIII dimeric intermediate within the mitochondrial inner membrane. Modulates the mitochondrial matrix zinc pool.</text>
</comment>